<dbReference type="InterPro" id="IPR011335">
    <property type="entry name" value="Restrct_endonuc-II-like"/>
</dbReference>
<proteinExistence type="predicted"/>
<dbReference type="Pfam" id="PF14338">
    <property type="entry name" value="Mrr_N"/>
    <property type="match status" value="1"/>
</dbReference>
<dbReference type="GO" id="GO:0009307">
    <property type="term" value="P:DNA restriction-modification system"/>
    <property type="evidence" value="ECO:0007669"/>
    <property type="project" value="InterPro"/>
</dbReference>
<dbReference type="Pfam" id="PF04471">
    <property type="entry name" value="Mrr_cat"/>
    <property type="match status" value="1"/>
</dbReference>
<sequence>MAVPSFSELMLPVLRFAATGKKRMAETETAIADGLGLSAEDREVMLPSGRERLFYNRIRWAKTYLTQAGLLISPTRGQFIASEAGKRLLRRNPPEITVATLKQYPSFIEYCNRNSKSDTREDVVQIVAQETVTGTPEERIDAAHEELQNELRTDILNQISEKNPSFFEQLIVDLMVAMGYGGNHEDAARRIGGTGDGGVDGVINEDRLGIDCIYVQAKRYAAHVSVGRPEIQAFVGSLVGHRATKGVFVTTSSFSAPALEYVEHLPQRVILINGEKLANLMIEHNVGVRTSRRIEIKRVDLDFFNPE</sequence>
<keyword evidence="3" id="KW-0540">Nuclease</keyword>
<dbReference type="PANTHER" id="PTHR30015">
    <property type="entry name" value="MRR RESTRICTION SYSTEM PROTEIN"/>
    <property type="match status" value="1"/>
</dbReference>
<evidence type="ECO:0000259" key="2">
    <source>
        <dbReference type="Pfam" id="PF14338"/>
    </source>
</evidence>
<dbReference type="InterPro" id="IPR025745">
    <property type="entry name" value="Mrr-like_N_dom"/>
</dbReference>
<dbReference type="Gene3D" id="3.40.1350.10">
    <property type="match status" value="1"/>
</dbReference>
<dbReference type="InterPro" id="IPR011856">
    <property type="entry name" value="tRNA_endonuc-like_dom_sf"/>
</dbReference>
<feature type="domain" description="Restriction system protein Mrr-like N-terminal" evidence="2">
    <location>
        <begin position="6"/>
        <end position="90"/>
    </location>
</feature>
<dbReference type="HOGENOM" id="CLU_063822_2_0_5"/>
<dbReference type="GO" id="GO:0003677">
    <property type="term" value="F:DNA binding"/>
    <property type="evidence" value="ECO:0007669"/>
    <property type="project" value="InterPro"/>
</dbReference>
<dbReference type="REBASE" id="37324">
    <property type="entry name" value="Zmo10988MrrP"/>
</dbReference>
<dbReference type="eggNOG" id="COG1715">
    <property type="taxonomic scope" value="Bacteria"/>
</dbReference>
<protein>
    <submittedName>
        <fullName evidence="3">Restriction endonuclease</fullName>
    </submittedName>
</protein>
<dbReference type="RefSeq" id="WP_011240015.1">
    <property type="nucleotide sequence ID" value="NC_017262.1"/>
</dbReference>
<organism evidence="3 4">
    <name type="scientific">Zymomonas mobilis subsp. mobilis (strain ATCC 10988 / DSM 424 / LMG 404 / NCIMB 8938 / NRRL B-806 / ZM1)</name>
    <dbReference type="NCBI Taxonomy" id="555217"/>
    <lineage>
        <taxon>Bacteria</taxon>
        <taxon>Pseudomonadati</taxon>
        <taxon>Pseudomonadota</taxon>
        <taxon>Alphaproteobacteria</taxon>
        <taxon>Sphingomonadales</taxon>
        <taxon>Zymomonadaceae</taxon>
        <taxon>Zymomonas</taxon>
    </lineage>
</organism>
<dbReference type="KEGG" id="zmm:Zmob_0775"/>
<evidence type="ECO:0000259" key="1">
    <source>
        <dbReference type="Pfam" id="PF04471"/>
    </source>
</evidence>
<keyword evidence="3" id="KW-0378">Hydrolase</keyword>
<evidence type="ECO:0000313" key="3">
    <source>
        <dbReference type="EMBL" id="AEH62615.1"/>
    </source>
</evidence>
<evidence type="ECO:0000313" key="4">
    <source>
        <dbReference type="Proteomes" id="UP000001494"/>
    </source>
</evidence>
<dbReference type="OrthoDB" id="9803736at2"/>
<dbReference type="Proteomes" id="UP000001494">
    <property type="component" value="Chromosome"/>
</dbReference>
<reference evidence="3 4" key="1">
    <citation type="journal article" date="2011" name="J. Bacteriol.">
        <title>Genome sequence of the ethanol-producing Zymomonas mobilis subsp. mobilis lectotype strain ATCC 10988.</title>
        <authorList>
            <person name="Pappas K.M."/>
            <person name="Kouvelis V.N."/>
            <person name="Saunders E."/>
            <person name="Brettin T.S."/>
            <person name="Bruce D."/>
            <person name="Detter C."/>
            <person name="Balakireva M."/>
            <person name="Han C.S."/>
            <person name="Savvakis G."/>
            <person name="Kyrpides N.C."/>
            <person name="Typas M.A."/>
        </authorList>
    </citation>
    <scope>NUCLEOTIDE SEQUENCE [LARGE SCALE GENOMIC DNA]</scope>
    <source>
        <strain evidence="4">ATCC 10988 / DSM 424 / CCUG 17860 / LMG 404 / NCIMB 8938 / NRRL B-806 / ZM1</strain>
    </source>
</reference>
<keyword evidence="3" id="KW-0255">Endonuclease</keyword>
<accession>A0A0H3G649</accession>
<dbReference type="InterPro" id="IPR007560">
    <property type="entry name" value="Restrct_endonuc_IV_Mrr"/>
</dbReference>
<dbReference type="PANTHER" id="PTHR30015:SF7">
    <property type="entry name" value="TYPE IV METHYL-DIRECTED RESTRICTION ENZYME ECOKMRR"/>
    <property type="match status" value="1"/>
</dbReference>
<dbReference type="InterPro" id="IPR052906">
    <property type="entry name" value="Type_IV_Methyl-Rstrct_Enzyme"/>
</dbReference>
<dbReference type="AlphaFoldDB" id="A0A0H3G649"/>
<dbReference type="GO" id="GO:0015666">
    <property type="term" value="F:restriction endodeoxyribonuclease activity"/>
    <property type="evidence" value="ECO:0007669"/>
    <property type="project" value="TreeGrafter"/>
</dbReference>
<feature type="domain" description="Restriction endonuclease type IV Mrr" evidence="1">
    <location>
        <begin position="163"/>
        <end position="281"/>
    </location>
</feature>
<name>A0A0H3G649_ZYMMA</name>
<dbReference type="SUPFAM" id="SSF52980">
    <property type="entry name" value="Restriction endonuclease-like"/>
    <property type="match status" value="1"/>
</dbReference>
<dbReference type="EMBL" id="CP002850">
    <property type="protein sequence ID" value="AEH62615.1"/>
    <property type="molecule type" value="Genomic_DNA"/>
</dbReference>
<gene>
    <name evidence="3" type="ordered locus">Zmob_0775</name>
</gene>